<evidence type="ECO:0000256" key="1">
    <source>
        <dbReference type="ARBA" id="ARBA00006227"/>
    </source>
</evidence>
<sequence>LEAKRKIKSAAFYQRKKAKAKLLAEAMKSDAVKNSPYQKLIESYGYQ</sequence>
<dbReference type="Gene3D" id="6.10.250.3250">
    <property type="match status" value="1"/>
</dbReference>
<accession>A0A183ETX4</accession>
<evidence type="ECO:0000313" key="4">
    <source>
        <dbReference type="WBParaSite" id="GPUH_0002444501-mRNA-1"/>
    </source>
</evidence>
<dbReference type="WBParaSite" id="GPUH_0002444501-mRNA-1">
    <property type="protein sequence ID" value="GPUH_0002444501-mRNA-1"/>
    <property type="gene ID" value="GPUH_0002444501"/>
</dbReference>
<comment type="similarity">
    <text evidence="1">Belongs to the universal ribosomal protein uL13 family.</text>
</comment>
<dbReference type="GO" id="GO:1990904">
    <property type="term" value="C:ribonucleoprotein complex"/>
    <property type="evidence" value="ECO:0007669"/>
    <property type="project" value="UniProtKB-KW"/>
</dbReference>
<name>A0A183ETX4_9BILA</name>
<dbReference type="AlphaFoldDB" id="A0A183ETX4"/>
<keyword evidence="2" id="KW-0689">Ribosomal protein</keyword>
<keyword evidence="3" id="KW-0687">Ribonucleoprotein</keyword>
<proteinExistence type="inferred from homology"/>
<evidence type="ECO:0000256" key="2">
    <source>
        <dbReference type="ARBA" id="ARBA00022980"/>
    </source>
</evidence>
<reference evidence="4" key="1">
    <citation type="submission" date="2016-06" db="UniProtKB">
        <authorList>
            <consortium name="WormBaseParasite"/>
        </authorList>
    </citation>
    <scope>IDENTIFICATION</scope>
</reference>
<dbReference type="GO" id="GO:0005840">
    <property type="term" value="C:ribosome"/>
    <property type="evidence" value="ECO:0007669"/>
    <property type="project" value="UniProtKB-KW"/>
</dbReference>
<organism evidence="4">
    <name type="scientific">Gongylonema pulchrum</name>
    <dbReference type="NCBI Taxonomy" id="637853"/>
    <lineage>
        <taxon>Eukaryota</taxon>
        <taxon>Metazoa</taxon>
        <taxon>Ecdysozoa</taxon>
        <taxon>Nematoda</taxon>
        <taxon>Chromadorea</taxon>
        <taxon>Rhabditida</taxon>
        <taxon>Spirurina</taxon>
        <taxon>Spiruromorpha</taxon>
        <taxon>Spiruroidea</taxon>
        <taxon>Gongylonematidae</taxon>
        <taxon>Gongylonema</taxon>
    </lineage>
</organism>
<evidence type="ECO:0000256" key="3">
    <source>
        <dbReference type="ARBA" id="ARBA00023274"/>
    </source>
</evidence>
<dbReference type="FunFam" id="6.10.250.3250:FF:000001">
    <property type="entry name" value="60S ribosomal protein L13a"/>
    <property type="match status" value="1"/>
</dbReference>
<protein>
    <submittedName>
        <fullName evidence="4">Ribosomal_L30_N domain-containing protein</fullName>
    </submittedName>
</protein>